<reference evidence="11 12" key="1">
    <citation type="submission" date="2020-04" db="EMBL/GenBank/DDBJ databases">
        <authorList>
            <person name="Wallbank WR R."/>
            <person name="Pardo Diaz C."/>
            <person name="Kozak K."/>
            <person name="Martin S."/>
            <person name="Jiggins C."/>
            <person name="Moest M."/>
            <person name="Warren A I."/>
            <person name="Byers J.R.P. K."/>
            <person name="Montejo-Kovacevich G."/>
            <person name="Yen C E."/>
        </authorList>
    </citation>
    <scope>NUCLEOTIDE SEQUENCE [LARGE SCALE GENOMIC DNA]</scope>
</reference>
<name>A0A8S0Z3A8_ARCPL</name>
<evidence type="ECO:0008006" key="13">
    <source>
        <dbReference type="Google" id="ProtNLM"/>
    </source>
</evidence>
<keyword evidence="9" id="KW-0807">Transducer</keyword>
<dbReference type="Proteomes" id="UP000494256">
    <property type="component" value="Unassembled WGS sequence"/>
</dbReference>
<keyword evidence="5" id="KW-0552">Olfaction</keyword>
<evidence type="ECO:0000256" key="7">
    <source>
        <dbReference type="ARBA" id="ARBA00023136"/>
    </source>
</evidence>
<dbReference type="Pfam" id="PF02949">
    <property type="entry name" value="7tm_6"/>
    <property type="match status" value="1"/>
</dbReference>
<protein>
    <recommendedName>
        <fullName evidence="13">Odorant receptor</fullName>
    </recommendedName>
</protein>
<comment type="subcellular location">
    <subcellularLocation>
        <location evidence="1">Cell membrane</location>
        <topology evidence="1">Multi-pass membrane protein</topology>
    </subcellularLocation>
</comment>
<accession>A0A8S0Z3A8</accession>
<evidence type="ECO:0000256" key="5">
    <source>
        <dbReference type="ARBA" id="ARBA00022725"/>
    </source>
</evidence>
<evidence type="ECO:0000313" key="12">
    <source>
        <dbReference type="Proteomes" id="UP000494256"/>
    </source>
</evidence>
<dbReference type="PANTHER" id="PTHR21137">
    <property type="entry name" value="ODORANT RECEPTOR"/>
    <property type="match status" value="1"/>
</dbReference>
<comment type="caution">
    <text evidence="11">The sequence shown here is derived from an EMBL/GenBank/DDBJ whole genome shotgun (WGS) entry which is preliminary data.</text>
</comment>
<dbReference type="GO" id="GO:0005549">
    <property type="term" value="F:odorant binding"/>
    <property type="evidence" value="ECO:0007669"/>
    <property type="project" value="InterPro"/>
</dbReference>
<keyword evidence="6 10" id="KW-1133">Transmembrane helix</keyword>
<evidence type="ECO:0000256" key="6">
    <source>
        <dbReference type="ARBA" id="ARBA00022989"/>
    </source>
</evidence>
<dbReference type="GO" id="GO:0007165">
    <property type="term" value="P:signal transduction"/>
    <property type="evidence" value="ECO:0007669"/>
    <property type="project" value="UniProtKB-KW"/>
</dbReference>
<dbReference type="InterPro" id="IPR004117">
    <property type="entry name" value="7tm6_olfct_rcpt"/>
</dbReference>
<keyword evidence="3" id="KW-0716">Sensory transduction</keyword>
<sequence>MGGADYLFYTCCTYITVQFKLLQYDFERIIPSTSSLNQFQEDEVRKNFVDLMVNDIVTIITFLTFLSMGLMQVFFLCFFADMMTSASVEVSTAVYNTRWYLARTTVERQFLLIQTRSLTVACPVVKTEYFDLVQEL</sequence>
<evidence type="ECO:0000256" key="1">
    <source>
        <dbReference type="ARBA" id="ARBA00004651"/>
    </source>
</evidence>
<keyword evidence="8" id="KW-0675">Receptor</keyword>
<keyword evidence="4 10" id="KW-0812">Transmembrane</keyword>
<dbReference type="OrthoDB" id="6022555at2759"/>
<evidence type="ECO:0000256" key="4">
    <source>
        <dbReference type="ARBA" id="ARBA00022692"/>
    </source>
</evidence>
<organism evidence="11 12">
    <name type="scientific">Arctia plantaginis</name>
    <name type="common">Wood tiger moth</name>
    <name type="synonym">Phalaena plantaginis</name>
    <dbReference type="NCBI Taxonomy" id="874455"/>
    <lineage>
        <taxon>Eukaryota</taxon>
        <taxon>Metazoa</taxon>
        <taxon>Ecdysozoa</taxon>
        <taxon>Arthropoda</taxon>
        <taxon>Hexapoda</taxon>
        <taxon>Insecta</taxon>
        <taxon>Pterygota</taxon>
        <taxon>Neoptera</taxon>
        <taxon>Endopterygota</taxon>
        <taxon>Lepidoptera</taxon>
        <taxon>Glossata</taxon>
        <taxon>Ditrysia</taxon>
        <taxon>Noctuoidea</taxon>
        <taxon>Erebidae</taxon>
        <taxon>Arctiinae</taxon>
        <taxon>Arctia</taxon>
    </lineage>
</organism>
<dbReference type="GO" id="GO:0005886">
    <property type="term" value="C:plasma membrane"/>
    <property type="evidence" value="ECO:0007669"/>
    <property type="project" value="UniProtKB-SubCell"/>
</dbReference>
<feature type="transmembrane region" description="Helical" evidence="10">
    <location>
        <begin position="56"/>
        <end position="79"/>
    </location>
</feature>
<evidence type="ECO:0000256" key="9">
    <source>
        <dbReference type="ARBA" id="ARBA00023224"/>
    </source>
</evidence>
<keyword evidence="2" id="KW-1003">Cell membrane</keyword>
<proteinExistence type="predicted"/>
<evidence type="ECO:0000256" key="8">
    <source>
        <dbReference type="ARBA" id="ARBA00023170"/>
    </source>
</evidence>
<evidence type="ECO:0000256" key="2">
    <source>
        <dbReference type="ARBA" id="ARBA00022475"/>
    </source>
</evidence>
<dbReference type="AlphaFoldDB" id="A0A8S0Z3A8"/>
<evidence type="ECO:0000256" key="10">
    <source>
        <dbReference type="SAM" id="Phobius"/>
    </source>
</evidence>
<keyword evidence="7 10" id="KW-0472">Membrane</keyword>
<gene>
    <name evidence="11" type="ORF">APLA_LOCUS2549</name>
</gene>
<dbReference type="GO" id="GO:0004984">
    <property type="term" value="F:olfactory receptor activity"/>
    <property type="evidence" value="ECO:0007669"/>
    <property type="project" value="InterPro"/>
</dbReference>
<evidence type="ECO:0000313" key="11">
    <source>
        <dbReference type="EMBL" id="CAB3226100.1"/>
    </source>
</evidence>
<dbReference type="EMBL" id="CADEBD010000226">
    <property type="protein sequence ID" value="CAB3226100.1"/>
    <property type="molecule type" value="Genomic_DNA"/>
</dbReference>
<dbReference type="PANTHER" id="PTHR21137:SF35">
    <property type="entry name" value="ODORANT RECEPTOR 19A-RELATED"/>
    <property type="match status" value="1"/>
</dbReference>
<evidence type="ECO:0000256" key="3">
    <source>
        <dbReference type="ARBA" id="ARBA00022606"/>
    </source>
</evidence>